<geneLocation type="plasmid" evidence="4 5">
    <name>pNL2</name>
</geneLocation>
<protein>
    <submittedName>
        <fullName evidence="4">Alcohol dehydrogenase, zinc-binding domain protein</fullName>
    </submittedName>
</protein>
<dbReference type="Gene3D" id="3.90.180.10">
    <property type="entry name" value="Medium-chain alcohol dehydrogenases, catalytic domain"/>
    <property type="match status" value="1"/>
</dbReference>
<evidence type="ECO:0000256" key="1">
    <source>
        <dbReference type="ARBA" id="ARBA00022857"/>
    </source>
</evidence>
<dbReference type="Pfam" id="PF00107">
    <property type="entry name" value="ADH_zinc_N"/>
    <property type="match status" value="1"/>
</dbReference>
<dbReference type="KEGG" id="nar:Saro_3455"/>
<dbReference type="eggNOG" id="COG0604">
    <property type="taxonomic scope" value="Bacteria"/>
</dbReference>
<dbReference type="PANTHER" id="PTHR48106:SF13">
    <property type="entry name" value="QUINONE OXIDOREDUCTASE-RELATED"/>
    <property type="match status" value="1"/>
</dbReference>
<dbReference type="SMART" id="SM00829">
    <property type="entry name" value="PKS_ER"/>
    <property type="match status" value="1"/>
</dbReference>
<dbReference type="CDD" id="cd05286">
    <property type="entry name" value="QOR2"/>
    <property type="match status" value="1"/>
</dbReference>
<dbReference type="InterPro" id="IPR002364">
    <property type="entry name" value="Quin_OxRdtase/zeta-crystal_CS"/>
</dbReference>
<dbReference type="InterPro" id="IPR036291">
    <property type="entry name" value="NAD(P)-bd_dom_sf"/>
</dbReference>
<dbReference type="PROSITE" id="PS01162">
    <property type="entry name" value="QOR_ZETA_CRYSTAL"/>
    <property type="match status" value="1"/>
</dbReference>
<organism evidence="4 5">
    <name type="scientific">Novosphingobium aromaticivorans (strain ATCC 700278 / DSM 12444 / CCUG 56034 / CIP 105152 / NBRC 16084 / F199)</name>
    <dbReference type="NCBI Taxonomy" id="279238"/>
    <lineage>
        <taxon>Bacteria</taxon>
        <taxon>Pseudomonadati</taxon>
        <taxon>Pseudomonadota</taxon>
        <taxon>Alphaproteobacteria</taxon>
        <taxon>Sphingomonadales</taxon>
        <taxon>Sphingomonadaceae</taxon>
        <taxon>Novosphingobium</taxon>
    </lineage>
</organism>
<sequence length="325" mass="33822">MKARQARIFRTGGPEVIEWVEVDLPAPGPGEVLVEHTAVGLNMIDTYHRSGVYPIQLPSGLGVEAAGQVVATGPGVVGIAAGDRVSTFGPDLGAYASARIYPADWLFRLPDSIDEATAAAATLKGCTVEFLVERCARVEAGMPVLVHAAAGGVGLLLVQWLKHVGATVIGTVSTEEKAQAALAAGADHVINYATDAVAPRVRELTGGKGVRVAFDGVGMATWEASLDSTGRRGLVVSYGNASAPVTGVGLGTLSQKGSLFVTRPTLYHYYADREEREAGAARVWDMIASGAVKVTIGQTRPLSEVAEAHADLEARRTTGSTVLLP</sequence>
<keyword evidence="5" id="KW-1185">Reference proteome</keyword>
<feature type="domain" description="Enoyl reductase (ER)" evidence="3">
    <location>
        <begin position="12"/>
        <end position="323"/>
    </location>
</feature>
<dbReference type="GO" id="GO:0070402">
    <property type="term" value="F:NADPH binding"/>
    <property type="evidence" value="ECO:0007669"/>
    <property type="project" value="TreeGrafter"/>
</dbReference>
<dbReference type="PANTHER" id="PTHR48106">
    <property type="entry name" value="QUINONE OXIDOREDUCTASE PIG3-RELATED"/>
    <property type="match status" value="1"/>
</dbReference>
<accession>A4XEF4</accession>
<evidence type="ECO:0000256" key="2">
    <source>
        <dbReference type="ARBA" id="ARBA00023002"/>
    </source>
</evidence>
<dbReference type="InterPro" id="IPR013154">
    <property type="entry name" value="ADH-like_N"/>
</dbReference>
<dbReference type="GO" id="GO:0003960">
    <property type="term" value="F:quinone reductase (NADPH) activity"/>
    <property type="evidence" value="ECO:0007669"/>
    <property type="project" value="InterPro"/>
</dbReference>
<dbReference type="GO" id="GO:0008270">
    <property type="term" value="F:zinc ion binding"/>
    <property type="evidence" value="ECO:0007669"/>
    <property type="project" value="InterPro"/>
</dbReference>
<evidence type="ECO:0000313" key="4">
    <source>
        <dbReference type="EMBL" id="ABP64315.1"/>
    </source>
</evidence>
<name>A4XEF4_NOVAD</name>
<keyword evidence="2" id="KW-0560">Oxidoreductase</keyword>
<dbReference type="InterPro" id="IPR020843">
    <property type="entry name" value="ER"/>
</dbReference>
<dbReference type="GO" id="GO:0005829">
    <property type="term" value="C:cytosol"/>
    <property type="evidence" value="ECO:0007669"/>
    <property type="project" value="TreeGrafter"/>
</dbReference>
<dbReference type="Proteomes" id="UP000009134">
    <property type="component" value="Plasmid pNL2"/>
</dbReference>
<reference evidence="4 5" key="1">
    <citation type="submission" date="2007-04" db="EMBL/GenBank/DDBJ databases">
        <title>Complete sequence of plasmid pNL2 of Novosphingobium aromaticivorans DSM 12444.</title>
        <authorList>
            <consortium name="US DOE Joint Genome Institute"/>
            <person name="Copeland A."/>
            <person name="Lucas S."/>
            <person name="Lapidus A."/>
            <person name="Barry K."/>
            <person name="Detter J.C."/>
            <person name="Glavina del Rio T."/>
            <person name="Hammon N."/>
            <person name="Israni S."/>
            <person name="Dalin E."/>
            <person name="Tice H."/>
            <person name="Pitluck S."/>
            <person name="Chertkov O."/>
            <person name="Han C."/>
            <person name="Thomson S."/>
            <person name="Schmutz J."/>
            <person name="Larimer F."/>
            <person name="Land M."/>
            <person name="Kyrpides N."/>
            <person name="Ivanova N."/>
            <person name="Fredrickson J."/>
            <person name="Romine M.F."/>
            <person name="Richardson P."/>
        </authorList>
    </citation>
    <scope>NUCLEOTIDE SEQUENCE [LARGE SCALE GENOMIC DNA]</scope>
    <source>
        <strain evidence="5">ATCC 700278 / DSM 12444 / CCUG 56034 / CIP 105152 / NBRC 16084 / F199</strain>
        <plasmid evidence="4 5">pNL2</plasmid>
    </source>
</reference>
<keyword evidence="1" id="KW-0521">NADP</keyword>
<gene>
    <name evidence="4" type="ordered locus">Saro_3455</name>
</gene>
<dbReference type="Gene3D" id="3.40.50.720">
    <property type="entry name" value="NAD(P)-binding Rossmann-like Domain"/>
    <property type="match status" value="1"/>
</dbReference>
<dbReference type="SUPFAM" id="SSF50129">
    <property type="entry name" value="GroES-like"/>
    <property type="match status" value="1"/>
</dbReference>
<evidence type="ECO:0000313" key="5">
    <source>
        <dbReference type="Proteomes" id="UP000009134"/>
    </source>
</evidence>
<dbReference type="InterPro" id="IPR047618">
    <property type="entry name" value="QOR-like"/>
</dbReference>
<dbReference type="RefSeq" id="WP_011906702.1">
    <property type="nucleotide sequence ID" value="NC_009427.1"/>
</dbReference>
<dbReference type="FunFam" id="3.40.50.720:FF:000053">
    <property type="entry name" value="Quinone oxidoreductase 1"/>
    <property type="match status" value="1"/>
</dbReference>
<evidence type="ECO:0000259" key="3">
    <source>
        <dbReference type="SMART" id="SM00829"/>
    </source>
</evidence>
<dbReference type="EMBL" id="CP000677">
    <property type="protein sequence ID" value="ABP64315.1"/>
    <property type="molecule type" value="Genomic_DNA"/>
</dbReference>
<dbReference type="AlphaFoldDB" id="A4XEF4"/>
<keyword evidence="4" id="KW-0614">Plasmid</keyword>
<proteinExistence type="predicted"/>
<dbReference type="SUPFAM" id="SSF51735">
    <property type="entry name" value="NAD(P)-binding Rossmann-fold domains"/>
    <property type="match status" value="1"/>
</dbReference>
<dbReference type="InterPro" id="IPR013149">
    <property type="entry name" value="ADH-like_C"/>
</dbReference>
<dbReference type="InterPro" id="IPR011032">
    <property type="entry name" value="GroES-like_sf"/>
</dbReference>
<dbReference type="GO" id="GO:0035925">
    <property type="term" value="F:mRNA 3'-UTR AU-rich region binding"/>
    <property type="evidence" value="ECO:0007669"/>
    <property type="project" value="TreeGrafter"/>
</dbReference>
<dbReference type="Pfam" id="PF08240">
    <property type="entry name" value="ADH_N"/>
    <property type="match status" value="1"/>
</dbReference>
<dbReference type="HOGENOM" id="CLU_026673_3_1_5"/>